<dbReference type="Gene3D" id="3.40.50.300">
    <property type="entry name" value="P-loop containing nucleotide triphosphate hydrolases"/>
    <property type="match status" value="1"/>
</dbReference>
<dbReference type="PANTHER" id="PTHR42939">
    <property type="entry name" value="ABC TRANSPORTER ATP-BINDING PROTEIN ALBC-RELATED"/>
    <property type="match status" value="1"/>
</dbReference>
<dbReference type="AlphaFoldDB" id="A0A9Q5SQ06"/>
<keyword evidence="3 5" id="KW-0067">ATP-binding</keyword>
<accession>A0A9Q5SQ06</accession>
<dbReference type="PROSITE" id="PS00211">
    <property type="entry name" value="ABC_TRANSPORTER_1"/>
    <property type="match status" value="1"/>
</dbReference>
<dbReference type="InterPro" id="IPR003439">
    <property type="entry name" value="ABC_transporter-like_ATP-bd"/>
</dbReference>
<sequence>MITIQDVSLFYKHNKSILENINLKILPGRIYGLLGKNGEGKTTLLNILSGQLFPDKGICNVSGEVPSCRNISFLQKLFLMPEEQKMPGIKINEYIRMYAPFYPAFSNETLTTCFESFEIDRSARLDQISQGERKKVIISLAFSTHTPLLLMDEPTNGLDIPSKEIFRKLLVSFAGEEQTVIISTHQIRDLESLIDAVIILNDKKIILNNTLDEISEKLFFRQTEPDEKVFYRTSTPLGTIGVGKNCRNEETPVSLELLFNAAISQPEAISSLFTSKRYRYE</sequence>
<dbReference type="InterPro" id="IPR027417">
    <property type="entry name" value="P-loop_NTPase"/>
</dbReference>
<dbReference type="SUPFAM" id="SSF52540">
    <property type="entry name" value="P-loop containing nucleoside triphosphate hydrolases"/>
    <property type="match status" value="1"/>
</dbReference>
<dbReference type="PROSITE" id="PS50893">
    <property type="entry name" value="ABC_TRANSPORTER_2"/>
    <property type="match status" value="1"/>
</dbReference>
<dbReference type="Proteomes" id="UP000195975">
    <property type="component" value="Unassembled WGS sequence"/>
</dbReference>
<evidence type="ECO:0000256" key="3">
    <source>
        <dbReference type="ARBA" id="ARBA00022840"/>
    </source>
</evidence>
<evidence type="ECO:0000256" key="1">
    <source>
        <dbReference type="ARBA" id="ARBA00022448"/>
    </source>
</evidence>
<dbReference type="Pfam" id="PF00005">
    <property type="entry name" value="ABC_tran"/>
    <property type="match status" value="1"/>
</dbReference>
<evidence type="ECO:0000256" key="2">
    <source>
        <dbReference type="ARBA" id="ARBA00022741"/>
    </source>
</evidence>
<dbReference type="GO" id="GO:0016887">
    <property type="term" value="F:ATP hydrolysis activity"/>
    <property type="evidence" value="ECO:0007669"/>
    <property type="project" value="InterPro"/>
</dbReference>
<evidence type="ECO:0000259" key="4">
    <source>
        <dbReference type="PROSITE" id="PS50893"/>
    </source>
</evidence>
<dbReference type="InterPro" id="IPR051782">
    <property type="entry name" value="ABC_Transporter_VariousFunc"/>
</dbReference>
<proteinExistence type="predicted"/>
<evidence type="ECO:0000313" key="5">
    <source>
        <dbReference type="EMBL" id="OUO03701.1"/>
    </source>
</evidence>
<gene>
    <name evidence="5" type="ORF">B5F96_14930</name>
</gene>
<dbReference type="EMBL" id="NFIJ01000020">
    <property type="protein sequence ID" value="OUO03701.1"/>
    <property type="molecule type" value="Genomic_DNA"/>
</dbReference>
<dbReference type="RefSeq" id="WP_021862409.1">
    <property type="nucleotide sequence ID" value="NZ_CALVDK010000010.1"/>
</dbReference>
<keyword evidence="1" id="KW-0813">Transport</keyword>
<reference evidence="6" key="1">
    <citation type="submission" date="2017-04" db="EMBL/GenBank/DDBJ databases">
        <title>Function of individual gut microbiota members based on whole genome sequencing of pure cultures obtained from chicken caecum.</title>
        <authorList>
            <person name="Medvecky M."/>
            <person name="Cejkova D."/>
            <person name="Polansky O."/>
            <person name="Karasova D."/>
            <person name="Kubasova T."/>
            <person name="Cizek A."/>
            <person name="Rychlik I."/>
        </authorList>
    </citation>
    <scope>NUCLEOTIDE SEQUENCE [LARGE SCALE GENOMIC DNA]</scope>
    <source>
        <strain evidence="6">An42</strain>
    </source>
</reference>
<feature type="domain" description="ABC transporter" evidence="4">
    <location>
        <begin position="2"/>
        <end position="227"/>
    </location>
</feature>
<organism evidence="5 6">
    <name type="scientific">Parabacteroides johnsonii</name>
    <dbReference type="NCBI Taxonomy" id="387661"/>
    <lineage>
        <taxon>Bacteria</taxon>
        <taxon>Pseudomonadati</taxon>
        <taxon>Bacteroidota</taxon>
        <taxon>Bacteroidia</taxon>
        <taxon>Bacteroidales</taxon>
        <taxon>Tannerellaceae</taxon>
        <taxon>Parabacteroides</taxon>
    </lineage>
</organism>
<dbReference type="InterPro" id="IPR003593">
    <property type="entry name" value="AAA+_ATPase"/>
</dbReference>
<dbReference type="SMART" id="SM00382">
    <property type="entry name" value="AAA"/>
    <property type="match status" value="1"/>
</dbReference>
<name>A0A9Q5SQ06_9BACT</name>
<dbReference type="CDD" id="cd03230">
    <property type="entry name" value="ABC_DR_subfamily_A"/>
    <property type="match status" value="1"/>
</dbReference>
<dbReference type="GO" id="GO:0005524">
    <property type="term" value="F:ATP binding"/>
    <property type="evidence" value="ECO:0007669"/>
    <property type="project" value="UniProtKB-KW"/>
</dbReference>
<protein>
    <submittedName>
        <fullName evidence="5">ABC transporter ATP-binding protein</fullName>
    </submittedName>
</protein>
<keyword evidence="2" id="KW-0547">Nucleotide-binding</keyword>
<dbReference type="PANTHER" id="PTHR42939:SF1">
    <property type="entry name" value="ABC TRANSPORTER ATP-BINDING PROTEIN ALBC-RELATED"/>
    <property type="match status" value="1"/>
</dbReference>
<dbReference type="InterPro" id="IPR017871">
    <property type="entry name" value="ABC_transporter-like_CS"/>
</dbReference>
<evidence type="ECO:0000313" key="6">
    <source>
        <dbReference type="Proteomes" id="UP000195975"/>
    </source>
</evidence>
<comment type="caution">
    <text evidence="5">The sequence shown here is derived from an EMBL/GenBank/DDBJ whole genome shotgun (WGS) entry which is preliminary data.</text>
</comment>